<dbReference type="InterPro" id="IPR006299">
    <property type="entry name" value="FlgC"/>
</dbReference>
<dbReference type="RefSeq" id="WP_003746113.1">
    <property type="nucleotide sequence ID" value="NZ_CM001051.1"/>
</dbReference>
<evidence type="ECO:0000256" key="3">
    <source>
        <dbReference type="ARBA" id="ARBA00017941"/>
    </source>
</evidence>
<evidence type="ECO:0000259" key="8">
    <source>
        <dbReference type="Pfam" id="PF06429"/>
    </source>
</evidence>
<keyword evidence="9" id="KW-0969">Cilium</keyword>
<proteinExistence type="inferred from homology"/>
<dbReference type="InterPro" id="IPR001444">
    <property type="entry name" value="Flag_bb_rod_N"/>
</dbReference>
<accession>E3ZN43</accession>
<dbReference type="InterPro" id="IPR019776">
    <property type="entry name" value="Flagellar_basal_body_rod_CS"/>
</dbReference>
<dbReference type="PANTHER" id="PTHR30435">
    <property type="entry name" value="FLAGELLAR PROTEIN"/>
    <property type="match status" value="1"/>
</dbReference>
<reference evidence="9" key="1">
    <citation type="journal article" date="2010" name="Microbiol. Resour. Announc.">
        <title>Comparative genomics of the bacterial genus Listeria: Genome evolution is characterized by limited gene acquisition and limited gene loss.</title>
        <authorList>
            <person name="den Bakker H.C."/>
            <person name="Cummings C.A."/>
            <person name="Ferreira V."/>
            <person name="Vatta P."/>
            <person name="Orsi R.H."/>
            <person name="Degoricija L."/>
            <person name="Barker M."/>
            <person name="Petrauskene O."/>
            <person name="Furtado M.R."/>
            <person name="Wiedmann M."/>
        </authorList>
    </citation>
    <scope>NUCLEOTIDE SEQUENCE [LARGE SCALE GENOMIC DNA]</scope>
    <source>
        <strain evidence="9">FSL N1-067</strain>
    </source>
</reference>
<dbReference type="NCBIfam" id="TIGR01395">
    <property type="entry name" value="FlgC"/>
    <property type="match status" value="1"/>
</dbReference>
<dbReference type="HOGENOM" id="CLU_123272_0_0_9"/>
<protein>
    <recommendedName>
        <fullName evidence="3 6">Flagellar basal-body rod protein FlgC</fullName>
    </recommendedName>
</protein>
<gene>
    <name evidence="9" type="ORF">NT03LS_0870</name>
</gene>
<comment type="caution">
    <text evidence="9">The sequence shown here is derived from an EMBL/GenBank/DDBJ whole genome shotgun (WGS) entry which is preliminary data.</text>
</comment>
<dbReference type="PATRIC" id="fig|702453.3.peg.684"/>
<evidence type="ECO:0000256" key="2">
    <source>
        <dbReference type="ARBA" id="ARBA00009677"/>
    </source>
</evidence>
<feature type="domain" description="Flagellar basal body rod protein N-terminal" evidence="7">
    <location>
        <begin position="5"/>
        <end position="30"/>
    </location>
</feature>
<dbReference type="EMBL" id="ADXJ01000389">
    <property type="protein sequence ID" value="EFS00958.1"/>
    <property type="molecule type" value="Genomic_DNA"/>
</dbReference>
<dbReference type="GO" id="GO:0071978">
    <property type="term" value="P:bacterial-type flagellum-dependent swarming motility"/>
    <property type="evidence" value="ECO:0007669"/>
    <property type="project" value="TreeGrafter"/>
</dbReference>
<feature type="domain" description="Flagellar basal-body/hook protein C-terminal" evidence="8">
    <location>
        <begin position="91"/>
        <end position="131"/>
    </location>
</feature>
<comment type="subunit">
    <text evidence="5 6">The basal body constitutes a major portion of the flagellar organelle and consists of four rings (L,P,S, and M) mounted on a central rod. The rod consists of about 26 subunits of FlgG in the distal portion, and FlgB, FlgC and FlgF are thought to build up the proximal portion of the rod with about 6 subunits each.</text>
</comment>
<evidence type="ECO:0000256" key="6">
    <source>
        <dbReference type="RuleBase" id="RU362062"/>
    </source>
</evidence>
<comment type="subcellular location">
    <subcellularLocation>
        <location evidence="1 6">Bacterial flagellum basal body</location>
    </subcellularLocation>
</comment>
<keyword evidence="4 6" id="KW-0975">Bacterial flagellum</keyword>
<dbReference type="Pfam" id="PF06429">
    <property type="entry name" value="Flg_bbr_C"/>
    <property type="match status" value="1"/>
</dbReference>
<dbReference type="PROSITE" id="PS00588">
    <property type="entry name" value="FLAGELLA_BB_ROD"/>
    <property type="match status" value="1"/>
</dbReference>
<evidence type="ECO:0000313" key="9">
    <source>
        <dbReference type="EMBL" id="EFS00958.1"/>
    </source>
</evidence>
<evidence type="ECO:0000259" key="7">
    <source>
        <dbReference type="Pfam" id="PF00460"/>
    </source>
</evidence>
<evidence type="ECO:0000256" key="4">
    <source>
        <dbReference type="ARBA" id="ARBA00023143"/>
    </source>
</evidence>
<dbReference type="OrthoDB" id="9794148at2"/>
<comment type="similarity">
    <text evidence="2">Belongs to the flagella basal body rod proteins family.</text>
</comment>
<sequence length="138" mass="14816">MFEGINTSGSALNAAKQWMEVSSNNIANADSSAAPGETPFLRKRVVMSEISPFETALTGTKGVKVSEISSDTGSVNVKRVYDPTHPNANEAGYVNYANVDMTAEMTNLMVGQKMYAANTSALQANEKMMEKDLEIGKV</sequence>
<keyword evidence="9" id="KW-0966">Cell projection</keyword>
<keyword evidence="9" id="KW-0282">Flagellum</keyword>
<evidence type="ECO:0000256" key="5">
    <source>
        <dbReference type="ARBA" id="ARBA00025933"/>
    </source>
</evidence>
<name>E3ZN43_LISSE</name>
<dbReference type="Proteomes" id="UP000004302">
    <property type="component" value="Chromosome"/>
</dbReference>
<evidence type="ECO:0000256" key="1">
    <source>
        <dbReference type="ARBA" id="ARBA00004117"/>
    </source>
</evidence>
<dbReference type="PANTHER" id="PTHR30435:SF2">
    <property type="entry name" value="FLAGELLAR BASAL-BODY ROD PROTEIN FLGC"/>
    <property type="match status" value="1"/>
</dbReference>
<dbReference type="GO" id="GO:0030694">
    <property type="term" value="C:bacterial-type flagellum basal body, rod"/>
    <property type="evidence" value="ECO:0007669"/>
    <property type="project" value="UniProtKB-UniRule"/>
</dbReference>
<organism evidence="9">
    <name type="scientific">Listeria seeligeri FSL N1-067</name>
    <dbReference type="NCBI Taxonomy" id="702453"/>
    <lineage>
        <taxon>Bacteria</taxon>
        <taxon>Bacillati</taxon>
        <taxon>Bacillota</taxon>
        <taxon>Bacilli</taxon>
        <taxon>Bacillales</taxon>
        <taxon>Listeriaceae</taxon>
        <taxon>Listeria</taxon>
    </lineage>
</organism>
<dbReference type="AlphaFoldDB" id="E3ZN43"/>
<dbReference type="InterPro" id="IPR010930">
    <property type="entry name" value="Flg_bb/hook_C_dom"/>
</dbReference>
<dbReference type="Pfam" id="PF00460">
    <property type="entry name" value="Flg_bb_rod"/>
    <property type="match status" value="1"/>
</dbReference>